<evidence type="ECO:0000259" key="1">
    <source>
        <dbReference type="Pfam" id="PF23643"/>
    </source>
</evidence>
<dbReference type="eggNOG" id="KOG2625">
    <property type="taxonomic scope" value="Eukaryota"/>
</dbReference>
<dbReference type="Pfam" id="PF23647">
    <property type="entry name" value="TRAPPC13_M"/>
    <property type="match status" value="1"/>
</dbReference>
<dbReference type="PANTHER" id="PTHR13134">
    <property type="entry name" value="TRAFFICKING PROTEIN PARTICLE COMPLEX SUBUNIT 13"/>
    <property type="match status" value="1"/>
</dbReference>
<dbReference type="EMBL" id="AEYP01102719">
    <property type="status" value="NOT_ANNOTATED_CDS"/>
    <property type="molecule type" value="Genomic_DNA"/>
</dbReference>
<protein>
    <submittedName>
        <fullName evidence="3">Uncharacterized protein</fullName>
    </submittedName>
</protein>
<dbReference type="HOGENOM" id="CLU_027041_0_0_1"/>
<dbReference type="InterPro" id="IPR055428">
    <property type="entry name" value="TRAPPC13_C"/>
</dbReference>
<feature type="domain" description="Trafficking protein particle complex subunit 13 middle" evidence="2">
    <location>
        <begin position="158"/>
        <end position="281"/>
    </location>
</feature>
<dbReference type="InterPro" id="IPR055429">
    <property type="entry name" value="TRAPPC13_M"/>
</dbReference>
<organism evidence="3">
    <name type="scientific">Mustela putorius furo</name>
    <name type="common">European domestic ferret</name>
    <name type="synonym">Mustela furo</name>
    <dbReference type="NCBI Taxonomy" id="9669"/>
    <lineage>
        <taxon>Eukaryota</taxon>
        <taxon>Metazoa</taxon>
        <taxon>Chordata</taxon>
        <taxon>Craniata</taxon>
        <taxon>Vertebrata</taxon>
        <taxon>Euteleostomi</taxon>
        <taxon>Mammalia</taxon>
        <taxon>Eutheria</taxon>
        <taxon>Laurasiatheria</taxon>
        <taxon>Carnivora</taxon>
        <taxon>Caniformia</taxon>
        <taxon>Musteloidea</taxon>
        <taxon>Mustelidae</taxon>
        <taxon>Mustelinae</taxon>
        <taxon>Mustela</taxon>
    </lineage>
</organism>
<dbReference type="STRING" id="9669.ENSMPUP00000016342"/>
<name>M3YYD2_MUSPF</name>
<dbReference type="GO" id="GO:1990072">
    <property type="term" value="C:TRAPPIII protein complex"/>
    <property type="evidence" value="ECO:0007669"/>
    <property type="project" value="TreeGrafter"/>
</dbReference>
<reference evidence="3" key="1">
    <citation type="submission" date="2024-06" db="UniProtKB">
        <authorList>
            <consortium name="Ensembl"/>
        </authorList>
    </citation>
    <scope>IDENTIFICATION</scope>
</reference>
<dbReference type="PANTHER" id="PTHR13134:SF3">
    <property type="entry name" value="TRAFFICKING PROTEIN PARTICLE COMPLEX SUBUNIT 13"/>
    <property type="match status" value="1"/>
</dbReference>
<dbReference type="Ensembl" id="ENSMPUT00000016587.1">
    <property type="protein sequence ID" value="ENSMPUP00000016342.1"/>
    <property type="gene ID" value="ENSMPUG00000016446.1"/>
</dbReference>
<evidence type="ECO:0000259" key="2">
    <source>
        <dbReference type="Pfam" id="PF23647"/>
    </source>
</evidence>
<dbReference type="AlphaFoldDB" id="M3YYD2"/>
<feature type="domain" description="Trafficking protein particle complex subunit 13 C-terminal" evidence="1">
    <location>
        <begin position="294"/>
        <end position="388"/>
    </location>
</feature>
<dbReference type="OMA" id="EDECTFG"/>
<sequence>MEGNPPRQIFMTLKVLLSIKHISFTNFPFTCEYSNLPGNFSNQPMTVNVWEKCCFYHKFIELHFERKNSIYVGLPNDCNSCKNHIENTDFQSSIQPLHLLVVMATITEHTSNCCIDDVIHDKVKTLEESYLQVQFLCKTCRGKMFFSKLCLFPFLPPLEVKTKFYNSEKSDLFLEVQIQNISSSTVFIQKVSLNPPEMYTGEELNTINQAGEDECTFGTRTFLQSMEERQYLYYLKLKQEFSEKAGIIKGLTEMGKLDIIWKRNLGEMAMLQTIQLERKAPVYGNMKLSLEKIPDTVIIEEPFHIICKIMNCSGRKMKLVLKTYDTDSIRWCGNSGRYLGQLPPGSSLCFTLTLLSLKLGLQVISSIKITDKVLKKTYVCDDLAKVCVIPSMVKMKN</sequence>
<dbReference type="Pfam" id="PF23643">
    <property type="entry name" value="TRAPPC13_C"/>
    <property type="match status" value="1"/>
</dbReference>
<proteinExistence type="predicted"/>
<dbReference type="InParanoid" id="M3YYD2"/>
<evidence type="ECO:0000313" key="3">
    <source>
        <dbReference type="Ensembl" id="ENSMPUP00000016342.1"/>
    </source>
</evidence>
<accession>M3YYD2</accession>
<dbReference type="GeneTree" id="ENSGT00390000015280"/>
<dbReference type="InterPro" id="IPR010378">
    <property type="entry name" value="TRAPPC13"/>
</dbReference>